<dbReference type="PRINTS" id="PR00344">
    <property type="entry name" value="BCTRLSENSOR"/>
</dbReference>
<dbReference type="InterPro" id="IPR036097">
    <property type="entry name" value="HisK_dim/P_sf"/>
</dbReference>
<evidence type="ECO:0000256" key="5">
    <source>
        <dbReference type="SAM" id="Phobius"/>
    </source>
</evidence>
<organism evidence="8 9">
    <name type="scientific">Sphingomonas abaci</name>
    <dbReference type="NCBI Taxonomy" id="237611"/>
    <lineage>
        <taxon>Bacteria</taxon>
        <taxon>Pseudomonadati</taxon>
        <taxon>Pseudomonadota</taxon>
        <taxon>Alphaproteobacteria</taxon>
        <taxon>Sphingomonadales</taxon>
        <taxon>Sphingomonadaceae</taxon>
        <taxon>Sphingomonas</taxon>
    </lineage>
</organism>
<keyword evidence="5" id="KW-0472">Membrane</keyword>
<evidence type="ECO:0000259" key="6">
    <source>
        <dbReference type="PROSITE" id="PS50109"/>
    </source>
</evidence>
<dbReference type="EMBL" id="JACHNY010000028">
    <property type="protein sequence ID" value="MBB4620082.1"/>
    <property type="molecule type" value="Genomic_DNA"/>
</dbReference>
<dbReference type="AlphaFoldDB" id="A0A7W7AQ17"/>
<dbReference type="InterPro" id="IPR036890">
    <property type="entry name" value="HATPase_C_sf"/>
</dbReference>
<dbReference type="SMART" id="SM00387">
    <property type="entry name" value="HATPase_c"/>
    <property type="match status" value="1"/>
</dbReference>
<dbReference type="InterPro" id="IPR001789">
    <property type="entry name" value="Sig_transdc_resp-reg_receiver"/>
</dbReference>
<keyword evidence="9" id="KW-1185">Reference proteome</keyword>
<dbReference type="PROSITE" id="PS50109">
    <property type="entry name" value="HIS_KIN"/>
    <property type="match status" value="1"/>
</dbReference>
<dbReference type="SMART" id="SM00448">
    <property type="entry name" value="REC"/>
    <property type="match status" value="1"/>
</dbReference>
<accession>A0A7W7AQ17</accession>
<dbReference type="InterPro" id="IPR003594">
    <property type="entry name" value="HATPase_dom"/>
</dbReference>
<dbReference type="InterPro" id="IPR011006">
    <property type="entry name" value="CheY-like_superfamily"/>
</dbReference>
<dbReference type="CDD" id="cd00082">
    <property type="entry name" value="HisKA"/>
    <property type="match status" value="1"/>
</dbReference>
<dbReference type="Pfam" id="PF00512">
    <property type="entry name" value="HisKA"/>
    <property type="match status" value="1"/>
</dbReference>
<dbReference type="InterPro" id="IPR005467">
    <property type="entry name" value="His_kinase_dom"/>
</dbReference>
<dbReference type="Gene3D" id="3.30.565.10">
    <property type="entry name" value="Histidine kinase-like ATPase, C-terminal domain"/>
    <property type="match status" value="1"/>
</dbReference>
<dbReference type="RefSeq" id="WP_184117166.1">
    <property type="nucleotide sequence ID" value="NZ_JACHNY010000028.1"/>
</dbReference>
<evidence type="ECO:0000256" key="3">
    <source>
        <dbReference type="ARBA" id="ARBA00022553"/>
    </source>
</evidence>
<evidence type="ECO:0000256" key="4">
    <source>
        <dbReference type="PROSITE-ProRule" id="PRU00169"/>
    </source>
</evidence>
<keyword evidence="5" id="KW-1133">Transmembrane helix</keyword>
<sequence>MFPSRSFLMLLPLSLGFLLLAVVTGGGLWLSVRQDSAANWARHSLEVERDLNLVHSLVSNAETGQRGYLLTRSPIYLPPYNAAVTRLPGQIDMLDRETADNAAQHKAVRTLRLAVRAKMGEMAATVELARFGRVTEAIAIMRQGSGQRMMTGLSRLIENMRAEERRLLAERTAAADRIAFVTRMLLATGALLVMLLAYAAIRQSADRIGKLHHANEKLVAEAAARDQAEAQLRQIQKMETLGQLTGGIAHDFNNMLAVVIGSLDMLRRRLTGAEDPKAIRYLDSANEGAQRAATLTARLLAFSRQQPLEPKVLDPNRLVGSMSELIHRTVSEAIEVETALAAGVWRVCADAPQLENAILNLAVNARDAMPSGGKLTIETANSDLDERYAQLHDEVRPGQYVLVSITDTGIGMPEDVARRAIEPFYTTKGVGKGTGLGLSQVFGFAKQSGGHFKIYSEPGRGTTVKLYLPRHIGEDMAPGINCKEGQGAPTGTADIVILVVEDEEQVRHMSVDALRELGYTVVQATDGMRALEQLRTMPKIDLLFTDIVMPGMTGRELADQAETLRPGLKVLYTTGYTRNAVVHNGVVDAGVAFLSKPFSLDALARKVRQVIED</sequence>
<dbReference type="PROSITE" id="PS50110">
    <property type="entry name" value="RESPONSE_REGULATORY"/>
    <property type="match status" value="1"/>
</dbReference>
<feature type="domain" description="Histidine kinase" evidence="6">
    <location>
        <begin position="247"/>
        <end position="472"/>
    </location>
</feature>
<gene>
    <name evidence="8" type="ORF">GGQ96_004254</name>
</gene>
<dbReference type="Gene3D" id="3.40.50.2300">
    <property type="match status" value="1"/>
</dbReference>
<dbReference type="EC" id="2.7.13.3" evidence="2"/>
<dbReference type="Pfam" id="PF02518">
    <property type="entry name" value="HATPase_c"/>
    <property type="match status" value="1"/>
</dbReference>
<dbReference type="InterPro" id="IPR007891">
    <property type="entry name" value="CHASE3"/>
</dbReference>
<evidence type="ECO:0000313" key="8">
    <source>
        <dbReference type="EMBL" id="MBB4620082.1"/>
    </source>
</evidence>
<keyword evidence="8" id="KW-0418">Kinase</keyword>
<comment type="catalytic activity">
    <reaction evidence="1">
        <text>ATP + protein L-histidine = ADP + protein N-phospho-L-histidine.</text>
        <dbReference type="EC" id="2.7.13.3"/>
    </reaction>
</comment>
<keyword evidence="8" id="KW-0808">Transferase</keyword>
<dbReference type="Pfam" id="PF05227">
    <property type="entry name" value="CHASE3"/>
    <property type="match status" value="1"/>
</dbReference>
<comment type="caution">
    <text evidence="8">The sequence shown here is derived from an EMBL/GenBank/DDBJ whole genome shotgun (WGS) entry which is preliminary data.</text>
</comment>
<reference evidence="8 9" key="1">
    <citation type="submission" date="2020-08" db="EMBL/GenBank/DDBJ databases">
        <title>Genomic Encyclopedia of Type Strains, Phase IV (KMG-IV): sequencing the most valuable type-strain genomes for metagenomic binning, comparative biology and taxonomic classification.</title>
        <authorList>
            <person name="Goeker M."/>
        </authorList>
    </citation>
    <scope>NUCLEOTIDE SEQUENCE [LARGE SCALE GENOMIC DNA]</scope>
    <source>
        <strain evidence="8 9">DSM 15867</strain>
    </source>
</reference>
<dbReference type="InterPro" id="IPR004358">
    <property type="entry name" value="Sig_transdc_His_kin-like_C"/>
</dbReference>
<dbReference type="SUPFAM" id="SSF47384">
    <property type="entry name" value="Homodimeric domain of signal transducing histidine kinase"/>
    <property type="match status" value="1"/>
</dbReference>
<keyword evidence="3 4" id="KW-0597">Phosphoprotein</keyword>
<dbReference type="GO" id="GO:0000155">
    <property type="term" value="F:phosphorelay sensor kinase activity"/>
    <property type="evidence" value="ECO:0007669"/>
    <property type="project" value="InterPro"/>
</dbReference>
<dbReference type="SMART" id="SM00388">
    <property type="entry name" value="HisKA"/>
    <property type="match status" value="1"/>
</dbReference>
<protein>
    <recommendedName>
        <fullName evidence="2">histidine kinase</fullName>
        <ecNumber evidence="2">2.7.13.3</ecNumber>
    </recommendedName>
</protein>
<dbReference type="CDD" id="cd16919">
    <property type="entry name" value="HATPase_CckA-like"/>
    <property type="match status" value="1"/>
</dbReference>
<feature type="domain" description="Response regulatory" evidence="7">
    <location>
        <begin position="496"/>
        <end position="611"/>
    </location>
</feature>
<dbReference type="InterPro" id="IPR003661">
    <property type="entry name" value="HisK_dim/P_dom"/>
</dbReference>
<dbReference type="Proteomes" id="UP000574769">
    <property type="component" value="Unassembled WGS sequence"/>
</dbReference>
<proteinExistence type="predicted"/>
<evidence type="ECO:0000313" key="9">
    <source>
        <dbReference type="Proteomes" id="UP000574769"/>
    </source>
</evidence>
<dbReference type="Gene3D" id="1.10.287.130">
    <property type="match status" value="1"/>
</dbReference>
<dbReference type="Pfam" id="PF00072">
    <property type="entry name" value="Response_reg"/>
    <property type="match status" value="1"/>
</dbReference>
<dbReference type="SUPFAM" id="SSF55874">
    <property type="entry name" value="ATPase domain of HSP90 chaperone/DNA topoisomerase II/histidine kinase"/>
    <property type="match status" value="1"/>
</dbReference>
<evidence type="ECO:0000259" key="7">
    <source>
        <dbReference type="PROSITE" id="PS50110"/>
    </source>
</evidence>
<dbReference type="PANTHER" id="PTHR43065">
    <property type="entry name" value="SENSOR HISTIDINE KINASE"/>
    <property type="match status" value="1"/>
</dbReference>
<dbReference type="CDD" id="cd19410">
    <property type="entry name" value="HK9-like_sensor"/>
    <property type="match status" value="1"/>
</dbReference>
<evidence type="ECO:0000256" key="2">
    <source>
        <dbReference type="ARBA" id="ARBA00012438"/>
    </source>
</evidence>
<dbReference type="SUPFAM" id="SSF52172">
    <property type="entry name" value="CheY-like"/>
    <property type="match status" value="1"/>
</dbReference>
<dbReference type="PANTHER" id="PTHR43065:SF49">
    <property type="entry name" value="HISTIDINE KINASE"/>
    <property type="match status" value="1"/>
</dbReference>
<feature type="transmembrane region" description="Helical" evidence="5">
    <location>
        <begin position="180"/>
        <end position="201"/>
    </location>
</feature>
<feature type="modified residue" description="4-aspartylphosphate" evidence="4">
    <location>
        <position position="546"/>
    </location>
</feature>
<name>A0A7W7AQ17_9SPHN</name>
<keyword evidence="5" id="KW-0812">Transmembrane</keyword>
<evidence type="ECO:0000256" key="1">
    <source>
        <dbReference type="ARBA" id="ARBA00000085"/>
    </source>
</evidence>